<feature type="domain" description="Putative zinc-finger" evidence="1">
    <location>
        <begin position="4"/>
        <end position="37"/>
    </location>
</feature>
<dbReference type="InterPro" id="IPR027383">
    <property type="entry name" value="Znf_put"/>
</dbReference>
<proteinExistence type="predicted"/>
<protein>
    <submittedName>
        <fullName evidence="3">Unannotated protein</fullName>
    </submittedName>
</protein>
<organism evidence="3">
    <name type="scientific">freshwater metagenome</name>
    <dbReference type="NCBI Taxonomy" id="449393"/>
    <lineage>
        <taxon>unclassified sequences</taxon>
        <taxon>metagenomes</taxon>
        <taxon>ecological metagenomes</taxon>
    </lineage>
</organism>
<name>A0A6J6V224_9ZZZZ</name>
<evidence type="ECO:0000313" key="4">
    <source>
        <dbReference type="EMBL" id="CAB4872836.1"/>
    </source>
</evidence>
<dbReference type="EMBL" id="CAEZYY010000033">
    <property type="protein sequence ID" value="CAB4764567.1"/>
    <property type="molecule type" value="Genomic_DNA"/>
</dbReference>
<dbReference type="EMBL" id="CAEZXX010000096">
    <property type="protein sequence ID" value="CAB4715464.1"/>
    <property type="molecule type" value="Genomic_DNA"/>
</dbReference>
<reference evidence="3" key="1">
    <citation type="submission" date="2020-05" db="EMBL/GenBank/DDBJ databases">
        <authorList>
            <person name="Chiriac C."/>
            <person name="Salcher M."/>
            <person name="Ghai R."/>
            <person name="Kavagutti S V."/>
        </authorList>
    </citation>
    <scope>NUCLEOTIDE SEQUENCE</scope>
</reference>
<dbReference type="EMBL" id="CAFBQP010000028">
    <property type="protein sequence ID" value="CAB5059786.1"/>
    <property type="molecule type" value="Genomic_DNA"/>
</dbReference>
<dbReference type="EMBL" id="CAFBLR010000065">
    <property type="protein sequence ID" value="CAB4872836.1"/>
    <property type="molecule type" value="Genomic_DNA"/>
</dbReference>
<accession>A0A6J6V224</accession>
<evidence type="ECO:0000313" key="3">
    <source>
        <dbReference type="EMBL" id="CAB4764567.1"/>
    </source>
</evidence>
<evidence type="ECO:0000313" key="5">
    <source>
        <dbReference type="EMBL" id="CAB5059786.1"/>
    </source>
</evidence>
<sequence>MADCNETLRELQTYLDGELPDDMKYVVDEHLLDCSDCMQAFDFHAELKLVIATKCRTEAIPAGLLGKIEACFGIDPEEFAAGGGYADPDLSY</sequence>
<evidence type="ECO:0000313" key="2">
    <source>
        <dbReference type="EMBL" id="CAB4715464.1"/>
    </source>
</evidence>
<dbReference type="AlphaFoldDB" id="A0A6J6V224"/>
<evidence type="ECO:0000259" key="1">
    <source>
        <dbReference type="Pfam" id="PF13490"/>
    </source>
</evidence>
<gene>
    <name evidence="2" type="ORF">UFOPK2602_01397</name>
    <name evidence="3" type="ORF">UFOPK2806_01949</name>
    <name evidence="4" type="ORF">UFOPK3417_00837</name>
    <name evidence="5" type="ORF">UFOPK4306_00902</name>
</gene>
<dbReference type="Pfam" id="PF13490">
    <property type="entry name" value="zf-HC2"/>
    <property type="match status" value="1"/>
</dbReference>